<keyword evidence="10" id="KW-1185">Reference proteome</keyword>
<dbReference type="AlphaFoldDB" id="A0A1X2GA14"/>
<comment type="subunit">
    <text evidence="3">Monomer.</text>
</comment>
<dbReference type="InterPro" id="IPR036846">
    <property type="entry name" value="GM2-AP_sf"/>
</dbReference>
<evidence type="ECO:0000256" key="3">
    <source>
        <dbReference type="ARBA" id="ARBA00011245"/>
    </source>
</evidence>
<evidence type="ECO:0000256" key="2">
    <source>
        <dbReference type="ARBA" id="ARBA00006370"/>
    </source>
</evidence>
<evidence type="ECO:0000256" key="5">
    <source>
        <dbReference type="ARBA" id="ARBA00022448"/>
    </source>
</evidence>
<evidence type="ECO:0000313" key="9">
    <source>
        <dbReference type="EMBL" id="ORX48849.1"/>
    </source>
</evidence>
<dbReference type="Gene3D" id="2.70.220.10">
    <property type="entry name" value="Ganglioside GM2 activator"/>
    <property type="match status" value="1"/>
</dbReference>
<accession>A0A1X2GA14</accession>
<evidence type="ECO:0000313" key="10">
    <source>
        <dbReference type="Proteomes" id="UP000242146"/>
    </source>
</evidence>
<dbReference type="InterPro" id="IPR033917">
    <property type="entry name" value="ML_PG-PI_TP"/>
</dbReference>
<dbReference type="OrthoDB" id="6409159at2759"/>
<evidence type="ECO:0000256" key="4">
    <source>
        <dbReference type="ARBA" id="ARBA00016056"/>
    </source>
</evidence>
<dbReference type="GO" id="GO:0032366">
    <property type="term" value="P:intracellular sterol transport"/>
    <property type="evidence" value="ECO:0007669"/>
    <property type="project" value="InterPro"/>
</dbReference>
<dbReference type="SMART" id="SM00737">
    <property type="entry name" value="ML"/>
    <property type="match status" value="1"/>
</dbReference>
<dbReference type="InterPro" id="IPR014756">
    <property type="entry name" value="Ig_E-set"/>
</dbReference>
<organism evidence="9 10">
    <name type="scientific">Hesseltinella vesiculosa</name>
    <dbReference type="NCBI Taxonomy" id="101127"/>
    <lineage>
        <taxon>Eukaryota</taxon>
        <taxon>Fungi</taxon>
        <taxon>Fungi incertae sedis</taxon>
        <taxon>Mucoromycota</taxon>
        <taxon>Mucoromycotina</taxon>
        <taxon>Mucoromycetes</taxon>
        <taxon>Mucorales</taxon>
        <taxon>Cunninghamellaceae</taxon>
        <taxon>Hesseltinella</taxon>
    </lineage>
</organism>
<dbReference type="Proteomes" id="UP000242146">
    <property type="component" value="Unassembled WGS sequence"/>
</dbReference>
<feature type="domain" description="MD-2-related lipid-recognition" evidence="8">
    <location>
        <begin position="54"/>
        <end position="174"/>
    </location>
</feature>
<evidence type="ECO:0000256" key="6">
    <source>
        <dbReference type="ARBA" id="ARBA00022729"/>
    </source>
</evidence>
<comment type="function">
    <text evidence="1">Catalyzes the intermembrane transfer of phosphatidylglycerol and phosphatidylinositol.</text>
</comment>
<dbReference type="PANTHER" id="PTHR11306:SF0">
    <property type="entry name" value="PHOSPHATIDYLGLYCEROL_PHOSPHATIDYLINOSITOL TRANSFER PROTEIN"/>
    <property type="match status" value="1"/>
</dbReference>
<reference evidence="9 10" key="1">
    <citation type="submission" date="2016-07" db="EMBL/GenBank/DDBJ databases">
        <title>Pervasive Adenine N6-methylation of Active Genes in Fungi.</title>
        <authorList>
            <consortium name="DOE Joint Genome Institute"/>
            <person name="Mondo S.J."/>
            <person name="Dannebaum R.O."/>
            <person name="Kuo R.C."/>
            <person name="Labutti K."/>
            <person name="Haridas S."/>
            <person name="Kuo A."/>
            <person name="Salamov A."/>
            <person name="Ahrendt S.R."/>
            <person name="Lipzen A."/>
            <person name="Sullivan W."/>
            <person name="Andreopoulos W.B."/>
            <person name="Clum A."/>
            <person name="Lindquist E."/>
            <person name="Daum C."/>
            <person name="Ramamoorthy G.K."/>
            <person name="Gryganskyi A."/>
            <person name="Culley D."/>
            <person name="Magnuson J.K."/>
            <person name="James T.Y."/>
            <person name="O'Malley M.A."/>
            <person name="Stajich J.E."/>
            <person name="Spatafora J.W."/>
            <person name="Visel A."/>
            <person name="Grigoriev I.V."/>
        </authorList>
    </citation>
    <scope>NUCLEOTIDE SEQUENCE [LARGE SCALE GENOMIC DNA]</scope>
    <source>
        <strain evidence="9 10">NRRL 3301</strain>
    </source>
</reference>
<dbReference type="Pfam" id="PF02221">
    <property type="entry name" value="E1_DerP2_DerF2"/>
    <property type="match status" value="1"/>
</dbReference>
<dbReference type="InterPro" id="IPR039670">
    <property type="entry name" value="NPC2-like"/>
</dbReference>
<gene>
    <name evidence="9" type="ORF">DM01DRAFT_1409743</name>
</gene>
<dbReference type="PANTHER" id="PTHR11306">
    <property type="entry name" value="NIEMANN PICK TYPE C2 PROTEIN NPC2-RELATED"/>
    <property type="match status" value="1"/>
</dbReference>
<proteinExistence type="inferred from homology"/>
<dbReference type="CDD" id="cd00917">
    <property type="entry name" value="PG-PI_TP"/>
    <property type="match status" value="1"/>
</dbReference>
<keyword evidence="5" id="KW-0813">Transport</keyword>
<sequence length="180" mass="20186">MKGLQVLGRKYPEFEAYGHIVKLGCSFIIPPQLQFQGPGDNAIDVSDDESTKLITNCGNNGDILKIEYIKLNPDPPLRGEKLYINFKGTLKKTVDEGAYALITVKYGVVQLLKKKFDLCKEIKSLDENCPLEEGELTFQKDVDLPKEIPGGKYTVEAEVFTVNDERVTCLHGITTFPRFL</sequence>
<comment type="caution">
    <text evidence="9">The sequence shown here is derived from an EMBL/GenBank/DDBJ whole genome shotgun (WGS) entry which is preliminary data.</text>
</comment>
<keyword evidence="6" id="KW-0732">Signal</keyword>
<dbReference type="SUPFAM" id="SSF81296">
    <property type="entry name" value="E set domains"/>
    <property type="match status" value="1"/>
</dbReference>
<dbReference type="EMBL" id="MCGT01000028">
    <property type="protein sequence ID" value="ORX48849.1"/>
    <property type="molecule type" value="Genomic_DNA"/>
</dbReference>
<evidence type="ECO:0000256" key="1">
    <source>
        <dbReference type="ARBA" id="ARBA00002053"/>
    </source>
</evidence>
<keyword evidence="7" id="KW-0445">Lipid transport</keyword>
<dbReference type="GO" id="GO:0032934">
    <property type="term" value="F:sterol binding"/>
    <property type="evidence" value="ECO:0007669"/>
    <property type="project" value="InterPro"/>
</dbReference>
<evidence type="ECO:0000256" key="7">
    <source>
        <dbReference type="ARBA" id="ARBA00023055"/>
    </source>
</evidence>
<dbReference type="InterPro" id="IPR003172">
    <property type="entry name" value="ML_dom"/>
</dbReference>
<name>A0A1X2GA14_9FUNG</name>
<evidence type="ECO:0000259" key="8">
    <source>
        <dbReference type="SMART" id="SM00737"/>
    </source>
</evidence>
<protein>
    <recommendedName>
        <fullName evidence="4">Phosphatidylglycerol/phosphatidylinositol transfer protein</fullName>
    </recommendedName>
</protein>
<comment type="similarity">
    <text evidence="2">Belongs to the NPC2 family.</text>
</comment>